<keyword evidence="1" id="KW-0732">Signal</keyword>
<dbReference type="AlphaFoldDB" id="A0A179GE73"/>
<comment type="caution">
    <text evidence="2">The sequence shown here is derived from an EMBL/GenBank/DDBJ whole genome shotgun (WGS) entry which is preliminary data.</text>
</comment>
<evidence type="ECO:0000313" key="2">
    <source>
        <dbReference type="EMBL" id="OAQ76135.1"/>
    </source>
</evidence>
<evidence type="ECO:0000313" key="3">
    <source>
        <dbReference type="Proteomes" id="UP000078240"/>
    </source>
</evidence>
<organism evidence="2 3">
    <name type="scientific">Purpureocillium lilacinum</name>
    <name type="common">Paecilomyces lilacinus</name>
    <dbReference type="NCBI Taxonomy" id="33203"/>
    <lineage>
        <taxon>Eukaryota</taxon>
        <taxon>Fungi</taxon>
        <taxon>Dikarya</taxon>
        <taxon>Ascomycota</taxon>
        <taxon>Pezizomycotina</taxon>
        <taxon>Sordariomycetes</taxon>
        <taxon>Hypocreomycetidae</taxon>
        <taxon>Hypocreales</taxon>
        <taxon>Ophiocordycipitaceae</taxon>
        <taxon>Purpureocillium</taxon>
    </lineage>
</organism>
<dbReference type="Proteomes" id="UP000078240">
    <property type="component" value="Unassembled WGS sequence"/>
</dbReference>
<dbReference type="EMBL" id="LSBH01000007">
    <property type="protein sequence ID" value="OAQ76135.1"/>
    <property type="molecule type" value="Genomic_DNA"/>
</dbReference>
<name>A0A179GE73_PURLI</name>
<protein>
    <submittedName>
        <fullName evidence="2">Uncharacterized protein</fullName>
    </submittedName>
</protein>
<gene>
    <name evidence="2" type="ORF">VFPBJ_08495</name>
</gene>
<proteinExistence type="predicted"/>
<accession>A0A179GE73</accession>
<evidence type="ECO:0000256" key="1">
    <source>
        <dbReference type="SAM" id="SignalP"/>
    </source>
</evidence>
<reference evidence="2 3" key="1">
    <citation type="submission" date="2016-01" db="EMBL/GenBank/DDBJ databases">
        <title>Biosynthesis of antibiotic leucinostatins and their inhibition on Phytophthora in bio-control Purpureocillium lilacinum.</title>
        <authorList>
            <person name="Wang G."/>
            <person name="Liu Z."/>
            <person name="Lin R."/>
            <person name="Li E."/>
            <person name="Mao Z."/>
            <person name="Ling J."/>
            <person name="Yin W."/>
            <person name="Xie B."/>
        </authorList>
    </citation>
    <scope>NUCLEOTIDE SEQUENCE [LARGE SCALE GENOMIC DNA]</scope>
    <source>
        <strain evidence="2">PLBJ-1</strain>
    </source>
</reference>
<feature type="chain" id="PRO_5013198520" evidence="1">
    <location>
        <begin position="16"/>
        <end position="198"/>
    </location>
</feature>
<feature type="signal peptide" evidence="1">
    <location>
        <begin position="1"/>
        <end position="15"/>
    </location>
</feature>
<sequence length="198" mass="21651">MRALTLLTLAALGRAATVPRSVADGIYGVSLDARGQEVHTRLPDRGNLTSPQDLSTYDRREERHNLGRTVDDLNTYCTCNVDLKVRDTDDAVINLRFQLGPGGKKFDFMSVYSKRGTVVAFACKDPKFQWAQATGNDLGLVMHAIGARCGRYVESSANFKVKEDGTKSAITFGIMRLDSPDLDFCAKATASPKSTCVH</sequence>